<comment type="cofactor">
    <cofactor evidence="17">
        <name>Mg(2+)</name>
        <dbReference type="ChEBI" id="CHEBI:18420"/>
    </cofactor>
</comment>
<evidence type="ECO:0000256" key="2">
    <source>
        <dbReference type="ARBA" id="ARBA00000909"/>
    </source>
</evidence>
<dbReference type="NCBIfam" id="TIGR00196">
    <property type="entry name" value="yjeF_cterm"/>
    <property type="match status" value="1"/>
</dbReference>
<evidence type="ECO:0000313" key="22">
    <source>
        <dbReference type="EMBL" id="WVX66126.1"/>
    </source>
</evidence>
<evidence type="ECO:0000256" key="14">
    <source>
        <dbReference type="ARBA" id="ARBA00025153"/>
    </source>
</evidence>
<feature type="binding site" evidence="18">
    <location>
        <position position="116"/>
    </location>
    <ligand>
        <name>K(+)</name>
        <dbReference type="ChEBI" id="CHEBI:29103"/>
    </ligand>
</feature>
<keyword evidence="7 17" id="KW-0067">ATP-binding</keyword>
<dbReference type="InterPro" id="IPR004443">
    <property type="entry name" value="YjeF_N_dom"/>
</dbReference>
<dbReference type="SUPFAM" id="SSF64153">
    <property type="entry name" value="YjeF N-terminal domain-like"/>
    <property type="match status" value="1"/>
</dbReference>
<feature type="binding site" evidence="17">
    <location>
        <position position="362"/>
    </location>
    <ligand>
        <name>(6S)-NADPHX</name>
        <dbReference type="ChEBI" id="CHEBI:64076"/>
    </ligand>
</feature>
<evidence type="ECO:0000256" key="19">
    <source>
        <dbReference type="PIRNR" id="PIRNR017184"/>
    </source>
</evidence>
<keyword evidence="8 17" id="KW-0521">NADP</keyword>
<keyword evidence="5 18" id="KW-0479">Metal-binding</keyword>
<organism evidence="22 23">
    <name type="scientific">Candidatus Bealeia paramacronuclearis</name>
    <dbReference type="NCBI Taxonomy" id="1921001"/>
    <lineage>
        <taxon>Bacteria</taxon>
        <taxon>Pseudomonadati</taxon>
        <taxon>Pseudomonadota</taxon>
        <taxon>Alphaproteobacteria</taxon>
        <taxon>Holosporales</taxon>
        <taxon>Holosporaceae</taxon>
        <taxon>Candidatus Bealeia</taxon>
    </lineage>
</organism>
<feature type="binding site" evidence="18">
    <location>
        <begin position="120"/>
        <end position="126"/>
    </location>
    <ligand>
        <name>(6S)-NADPHX</name>
        <dbReference type="ChEBI" id="CHEBI:64076"/>
    </ligand>
</feature>
<dbReference type="InterPro" id="IPR030677">
    <property type="entry name" value="Nnr"/>
</dbReference>
<dbReference type="PIRSF" id="PIRSF017184">
    <property type="entry name" value="Nnr"/>
    <property type="match status" value="1"/>
</dbReference>
<keyword evidence="13" id="KW-0511">Multifunctional enzyme</keyword>
<dbReference type="PANTHER" id="PTHR12592:SF0">
    <property type="entry name" value="ATP-DEPENDENT (S)-NAD(P)H-HYDRATE DEHYDRATASE"/>
    <property type="match status" value="1"/>
</dbReference>
<feature type="binding site" evidence="17">
    <location>
        <position position="425"/>
    </location>
    <ligand>
        <name>(6S)-NADPHX</name>
        <dbReference type="ChEBI" id="CHEBI:64076"/>
    </ligand>
</feature>
<dbReference type="PROSITE" id="PS51383">
    <property type="entry name" value="YJEF_C_3"/>
    <property type="match status" value="1"/>
</dbReference>
<dbReference type="CDD" id="cd01171">
    <property type="entry name" value="YXKO-related"/>
    <property type="match status" value="1"/>
</dbReference>
<dbReference type="EMBL" id="CP133270">
    <property type="protein sequence ID" value="WVX66126.1"/>
    <property type="molecule type" value="Genomic_DNA"/>
</dbReference>
<comment type="similarity">
    <text evidence="17">Belongs to the NnrD/CARKD family.</text>
</comment>
<evidence type="ECO:0000256" key="3">
    <source>
        <dbReference type="ARBA" id="ARBA00006001"/>
    </source>
</evidence>
<accession>A0ABZ2C0T7</accession>
<feature type="binding site" evidence="17">
    <location>
        <position position="248"/>
    </location>
    <ligand>
        <name>(6S)-NADPHX</name>
        <dbReference type="ChEBI" id="CHEBI:64076"/>
    </ligand>
</feature>
<proteinExistence type="inferred from homology"/>
<comment type="function">
    <text evidence="14 19">Bifunctional enzyme that catalyzes the epimerization of the S- and R-forms of NAD(P)HX and the dehydration of the S-form of NAD(P)HX at the expense of ADP, which is converted to AMP. This allows the repair of both epimers of NAD(P)HX, a damaged form of NAD(P)H that is a result of enzymatic or heat-dependent hydration.</text>
</comment>
<evidence type="ECO:0000313" key="23">
    <source>
        <dbReference type="Proteomes" id="UP001330434"/>
    </source>
</evidence>
<evidence type="ECO:0000256" key="15">
    <source>
        <dbReference type="ARBA" id="ARBA00048238"/>
    </source>
</evidence>
<dbReference type="Pfam" id="PF01256">
    <property type="entry name" value="Carb_kinase"/>
    <property type="match status" value="1"/>
</dbReference>
<name>A0ABZ2C0T7_9PROT</name>
<keyword evidence="10 17" id="KW-0520">NAD</keyword>
<evidence type="ECO:0000256" key="16">
    <source>
        <dbReference type="ARBA" id="ARBA00049209"/>
    </source>
</evidence>
<comment type="catalytic activity">
    <reaction evidence="15 17 19">
        <text>(6S)-NADHX + ADP = AMP + phosphate + NADH + H(+)</text>
        <dbReference type="Rhea" id="RHEA:32223"/>
        <dbReference type="ChEBI" id="CHEBI:15378"/>
        <dbReference type="ChEBI" id="CHEBI:43474"/>
        <dbReference type="ChEBI" id="CHEBI:57945"/>
        <dbReference type="ChEBI" id="CHEBI:64074"/>
        <dbReference type="ChEBI" id="CHEBI:456215"/>
        <dbReference type="ChEBI" id="CHEBI:456216"/>
        <dbReference type="EC" id="4.2.1.136"/>
    </reaction>
</comment>
<reference evidence="22 23" key="1">
    <citation type="journal article" date="2024" name="Environ. Microbiol.">
        <title>Novel evolutionary insights on the interactions of the Holosporales (Alphaproteobacteria) with eukaryotic hosts from comparative genomics.</title>
        <authorList>
            <person name="Giovannini M."/>
            <person name="Petroni G."/>
            <person name="Castelli M."/>
        </authorList>
    </citation>
    <scope>NUCLEOTIDE SEQUENCE [LARGE SCALE GENOMIC DNA]</scope>
    <source>
        <strain evidence="22 23">US_Bl 15I1</strain>
    </source>
</reference>
<feature type="binding site" evidence="18">
    <location>
        <position position="61"/>
    </location>
    <ligand>
        <name>K(+)</name>
        <dbReference type="ChEBI" id="CHEBI:29103"/>
    </ligand>
</feature>
<evidence type="ECO:0000256" key="9">
    <source>
        <dbReference type="ARBA" id="ARBA00022958"/>
    </source>
</evidence>
<feature type="domain" description="YjeF C-terminal" evidence="20">
    <location>
        <begin position="214"/>
        <end position="479"/>
    </location>
</feature>
<comment type="function">
    <text evidence="18">Catalyzes the epimerization of the S- and R-forms of NAD(P)HX, a damaged form of NAD(P)H that is a result of enzymatic or heat-dependent hydration. This is a prerequisite for the S-specific NAD(P)H-hydrate dehydratase to allow the repair of both epimers of NAD(P)HX.</text>
</comment>
<keyword evidence="9 18" id="KW-0630">Potassium</keyword>
<keyword evidence="23" id="KW-1185">Reference proteome</keyword>
<comment type="catalytic activity">
    <reaction evidence="1 18 19">
        <text>(6R)-NADHX = (6S)-NADHX</text>
        <dbReference type="Rhea" id="RHEA:32215"/>
        <dbReference type="ChEBI" id="CHEBI:64074"/>
        <dbReference type="ChEBI" id="CHEBI:64075"/>
        <dbReference type="EC" id="5.1.99.6"/>
    </reaction>
</comment>
<comment type="function">
    <text evidence="17">Catalyzes the dehydration of the S-form of NAD(P)HX at the expense of ADP, which is converted to AMP. Together with NAD(P)HX epimerase, which catalyzes the epimerization of the S- and R-forms, the enzyme allows the repair of both epimers of NAD(P)HX, a damaged form of NAD(P)H that is a result of enzymatic or heat-dependent hydration.</text>
</comment>
<evidence type="ECO:0000256" key="10">
    <source>
        <dbReference type="ARBA" id="ARBA00023027"/>
    </source>
</evidence>
<feature type="binding site" evidence="18">
    <location>
        <begin position="60"/>
        <end position="64"/>
    </location>
    <ligand>
        <name>(6S)-NADPHX</name>
        <dbReference type="ChEBI" id="CHEBI:64076"/>
    </ligand>
</feature>
<dbReference type="InterPro" id="IPR029056">
    <property type="entry name" value="Ribokinase-like"/>
</dbReference>
<evidence type="ECO:0000256" key="13">
    <source>
        <dbReference type="ARBA" id="ARBA00023268"/>
    </source>
</evidence>
<gene>
    <name evidence="18" type="primary">nnrE</name>
    <name evidence="17" type="synonym">nnrD</name>
    <name evidence="22" type="ORF">Bealeia1_00299</name>
</gene>
<dbReference type="EC" id="5.1.99.6" evidence="19"/>
<dbReference type="Proteomes" id="UP001330434">
    <property type="component" value="Chromosome"/>
</dbReference>
<comment type="catalytic activity">
    <reaction evidence="2 18 19">
        <text>(6R)-NADPHX = (6S)-NADPHX</text>
        <dbReference type="Rhea" id="RHEA:32227"/>
        <dbReference type="ChEBI" id="CHEBI:64076"/>
        <dbReference type="ChEBI" id="CHEBI:64077"/>
        <dbReference type="EC" id="5.1.99.6"/>
    </reaction>
</comment>
<dbReference type="EC" id="4.2.1.136" evidence="19"/>
<evidence type="ECO:0000259" key="21">
    <source>
        <dbReference type="PROSITE" id="PS51385"/>
    </source>
</evidence>
<keyword evidence="11 18" id="KW-0413">Isomerase</keyword>
<feature type="domain" description="YjeF N-terminal" evidence="21">
    <location>
        <begin position="14"/>
        <end position="206"/>
    </location>
</feature>
<dbReference type="HAMAP" id="MF_01966">
    <property type="entry name" value="NADHX_epimerase"/>
    <property type="match status" value="1"/>
</dbReference>
<feature type="binding site" evidence="18">
    <location>
        <position position="152"/>
    </location>
    <ligand>
        <name>K(+)</name>
        <dbReference type="ChEBI" id="CHEBI:29103"/>
    </ligand>
</feature>
<dbReference type="PANTHER" id="PTHR12592">
    <property type="entry name" value="ATP-DEPENDENT (S)-NAD(P)H-HYDRATE DEHYDRATASE FAMILY MEMBER"/>
    <property type="match status" value="1"/>
</dbReference>
<protein>
    <recommendedName>
        <fullName evidence="19">Bifunctional NAD(P)H-hydrate repair enzyme</fullName>
    </recommendedName>
    <alternativeName>
        <fullName evidence="19">Nicotinamide nucleotide repair protein</fullName>
    </alternativeName>
    <domain>
        <recommendedName>
            <fullName evidence="19">ADP-dependent (S)-NAD(P)H-hydrate dehydratase</fullName>
            <ecNumber evidence="19">4.2.1.136</ecNumber>
        </recommendedName>
        <alternativeName>
            <fullName evidence="19">ADP-dependent NAD(P)HX dehydratase</fullName>
        </alternativeName>
    </domain>
    <domain>
        <recommendedName>
            <fullName evidence="19">NAD(P)H-hydrate epimerase</fullName>
            <ecNumber evidence="19">5.1.99.6</ecNumber>
        </recommendedName>
    </domain>
</protein>
<comment type="similarity">
    <text evidence="3 19">In the N-terminal section; belongs to the NnrE/AIBP family.</text>
</comment>
<evidence type="ECO:0000256" key="1">
    <source>
        <dbReference type="ARBA" id="ARBA00000013"/>
    </source>
</evidence>
<evidence type="ECO:0000256" key="18">
    <source>
        <dbReference type="HAMAP-Rule" id="MF_01966"/>
    </source>
</evidence>
<keyword evidence="6 17" id="KW-0547">Nucleotide-binding</keyword>
<dbReference type="Gene3D" id="3.40.50.10260">
    <property type="entry name" value="YjeF N-terminal domain"/>
    <property type="match status" value="1"/>
</dbReference>
<evidence type="ECO:0000256" key="8">
    <source>
        <dbReference type="ARBA" id="ARBA00022857"/>
    </source>
</evidence>
<evidence type="ECO:0000256" key="5">
    <source>
        <dbReference type="ARBA" id="ARBA00022723"/>
    </source>
</evidence>
<dbReference type="SUPFAM" id="SSF53613">
    <property type="entry name" value="Ribokinase-like"/>
    <property type="match status" value="1"/>
</dbReference>
<comment type="similarity">
    <text evidence="18">Belongs to the NnrE/AIBP family.</text>
</comment>
<dbReference type="NCBIfam" id="TIGR00197">
    <property type="entry name" value="yjeF_nterm"/>
    <property type="match status" value="1"/>
</dbReference>
<dbReference type="Pfam" id="PF03853">
    <property type="entry name" value="YjeF_N"/>
    <property type="match status" value="1"/>
</dbReference>
<evidence type="ECO:0000256" key="6">
    <source>
        <dbReference type="ARBA" id="ARBA00022741"/>
    </source>
</evidence>
<dbReference type="PROSITE" id="PS51385">
    <property type="entry name" value="YJEF_N"/>
    <property type="match status" value="1"/>
</dbReference>
<feature type="binding site" evidence="17">
    <location>
        <position position="311"/>
    </location>
    <ligand>
        <name>(6S)-NADPHX</name>
        <dbReference type="ChEBI" id="CHEBI:64076"/>
    </ligand>
</feature>
<keyword evidence="12 17" id="KW-0456">Lyase</keyword>
<comment type="similarity">
    <text evidence="4 19">In the C-terminal section; belongs to the NnrD/CARKD family.</text>
</comment>
<dbReference type="RefSeq" id="WP_338453653.1">
    <property type="nucleotide sequence ID" value="NZ_CP133270.1"/>
</dbReference>
<dbReference type="Gene3D" id="3.40.1190.20">
    <property type="match status" value="1"/>
</dbReference>
<evidence type="ECO:0000256" key="11">
    <source>
        <dbReference type="ARBA" id="ARBA00023235"/>
    </source>
</evidence>
<comment type="cofactor">
    <cofactor evidence="18 19">
        <name>K(+)</name>
        <dbReference type="ChEBI" id="CHEBI:29103"/>
    </cofactor>
    <text evidence="18 19">Binds 1 potassium ion per subunit.</text>
</comment>
<comment type="caution">
    <text evidence="18">Lacks conserved residue(s) required for the propagation of feature annotation.</text>
</comment>
<sequence>MTENFYHLYTVSQMRARETHAVSHGLTLSTLMENAGRAASLEIMKRWDTKRTVILAGPGKNGGDGFVVARHLREAGWPVRVFGTPESSLAQEMAHQVDGILPLDKVDFEDQDLIIDALFGTGLKRSLENPWHILIAKANASGLPIVSLDLPSGVNSDTGEIMGKAIQATLTITFDAPKPGAFLFPGKEFFGILITKDIGIPNSNSEDLQIFLNTPELWKSFLKVPTWRDHKLSRGNVLVIGSSHMVGAPKMAALSARRVGAGYVTLMVPKTIEAFLQGSVWGEIIKSYKTSEDIEMALQSGRFQSVVIGPGMPPSLETQEIVKTILKWHKPTVLDGGALSSFENQKEDLFESLHENVVITPHEGEFLRLFPHLQGKLRIEMAKTASSQISATLILKGADTLIAKNGKIAIQPFASPWLATAGTGDILAGILGAFLSKKLLPFEASLAAVWVHASASQIVGPYLIAEDLIEALPQEMKCIFT</sequence>
<feature type="binding site" evidence="17">
    <location>
        <begin position="396"/>
        <end position="400"/>
    </location>
    <ligand>
        <name>AMP</name>
        <dbReference type="ChEBI" id="CHEBI:456215"/>
    </ligand>
</feature>
<dbReference type="InterPro" id="IPR000631">
    <property type="entry name" value="CARKD"/>
</dbReference>
<comment type="subunit">
    <text evidence="17">Homotetramer.</text>
</comment>
<feature type="binding site" evidence="18">
    <location>
        <position position="149"/>
    </location>
    <ligand>
        <name>(6S)-NADPHX</name>
        <dbReference type="ChEBI" id="CHEBI:64076"/>
    </ligand>
</feature>
<evidence type="ECO:0000259" key="20">
    <source>
        <dbReference type="PROSITE" id="PS51383"/>
    </source>
</evidence>
<dbReference type="InterPro" id="IPR036652">
    <property type="entry name" value="YjeF_N_dom_sf"/>
</dbReference>
<evidence type="ECO:0000256" key="12">
    <source>
        <dbReference type="ARBA" id="ARBA00023239"/>
    </source>
</evidence>
<comment type="catalytic activity">
    <reaction evidence="16 17 19">
        <text>(6S)-NADPHX + ADP = AMP + phosphate + NADPH + H(+)</text>
        <dbReference type="Rhea" id="RHEA:32235"/>
        <dbReference type="ChEBI" id="CHEBI:15378"/>
        <dbReference type="ChEBI" id="CHEBI:43474"/>
        <dbReference type="ChEBI" id="CHEBI:57783"/>
        <dbReference type="ChEBI" id="CHEBI:64076"/>
        <dbReference type="ChEBI" id="CHEBI:456215"/>
        <dbReference type="ChEBI" id="CHEBI:456216"/>
        <dbReference type="EC" id="4.2.1.136"/>
    </reaction>
</comment>
<evidence type="ECO:0000256" key="7">
    <source>
        <dbReference type="ARBA" id="ARBA00022840"/>
    </source>
</evidence>
<evidence type="ECO:0000256" key="4">
    <source>
        <dbReference type="ARBA" id="ARBA00009524"/>
    </source>
</evidence>
<dbReference type="HAMAP" id="MF_01965">
    <property type="entry name" value="NADHX_dehydratase"/>
    <property type="match status" value="1"/>
</dbReference>
<feature type="binding site" evidence="17">
    <location>
        <position position="424"/>
    </location>
    <ligand>
        <name>AMP</name>
        <dbReference type="ChEBI" id="CHEBI:456215"/>
    </ligand>
</feature>
<evidence type="ECO:0000256" key="17">
    <source>
        <dbReference type="HAMAP-Rule" id="MF_01965"/>
    </source>
</evidence>